<dbReference type="Pfam" id="PF10082">
    <property type="entry name" value="BBP2_2"/>
    <property type="match status" value="1"/>
</dbReference>
<feature type="chain" id="PRO_5045563086" evidence="2">
    <location>
        <begin position="34"/>
        <end position="494"/>
    </location>
</feature>
<organism evidence="3 4">
    <name type="scientific">Neorhizobium turbinariae</name>
    <dbReference type="NCBI Taxonomy" id="2937795"/>
    <lineage>
        <taxon>Bacteria</taxon>
        <taxon>Pseudomonadati</taxon>
        <taxon>Pseudomonadota</taxon>
        <taxon>Alphaproteobacteria</taxon>
        <taxon>Hyphomicrobiales</taxon>
        <taxon>Rhizobiaceae</taxon>
        <taxon>Rhizobium/Agrobacterium group</taxon>
        <taxon>Neorhizobium</taxon>
    </lineage>
</organism>
<dbReference type="InterPro" id="IPR018759">
    <property type="entry name" value="BBP2_2"/>
</dbReference>
<dbReference type="Proteomes" id="UP001202827">
    <property type="component" value="Unassembled WGS sequence"/>
</dbReference>
<evidence type="ECO:0000256" key="1">
    <source>
        <dbReference type="SAM" id="MobiDB-lite"/>
    </source>
</evidence>
<keyword evidence="2" id="KW-0732">Signal</keyword>
<feature type="region of interest" description="Disordered" evidence="1">
    <location>
        <begin position="36"/>
        <end position="106"/>
    </location>
</feature>
<reference evidence="3 4" key="1">
    <citation type="submission" date="2022-04" db="EMBL/GenBank/DDBJ databases">
        <title>Rhizobium coralii sp. nov., isolated from coral Turbinaria peltata.</title>
        <authorList>
            <person name="Sun H."/>
        </authorList>
    </citation>
    <scope>NUCLEOTIDE SEQUENCE [LARGE SCALE GENOMIC DNA]</scope>
    <source>
        <strain evidence="3 4">NTR19</strain>
    </source>
</reference>
<name>A0ABT0IMR0_9HYPH</name>
<proteinExistence type="predicted"/>
<comment type="caution">
    <text evidence="3">The sequence shown here is derived from an EMBL/GenBank/DDBJ whole genome shotgun (WGS) entry which is preliminary data.</text>
</comment>
<feature type="signal peptide" evidence="2">
    <location>
        <begin position="1"/>
        <end position="33"/>
    </location>
</feature>
<protein>
    <submittedName>
        <fullName evidence="3">Outer membrane beta-barrel protein</fullName>
    </submittedName>
</protein>
<gene>
    <name evidence="3" type="ORF">M0654_03970</name>
</gene>
<dbReference type="RefSeq" id="WP_248681940.1">
    <property type="nucleotide sequence ID" value="NZ_JALPRY010000004.1"/>
</dbReference>
<dbReference type="EMBL" id="JALPRY010000004">
    <property type="protein sequence ID" value="MCK8779136.1"/>
    <property type="molecule type" value="Genomic_DNA"/>
</dbReference>
<sequence>MTETTARGRTRKRRSKTFVLLLACSALASPALAQDRPLFPAQGSGLPSATSATPSAAPSGPDGAIEEAAQDGTAVPDYTASISADGPDEEPLYAEDLNRPADPPLDTFDELINTRDPLRTRTETPGIRLGTFLLRPSVNQSINTERTKSGGSTERRDYLSTNIRGTLTSDWSRHALTVTGSGTYERNINGGQDGLRPEAGIDADLRLDLAGDTQAHVTGGYSFTREEDYDPNAIGNADTQSGVHEFRAGASIQRDFGKVRGLAAVDVTRLNYTDAELSDGSSLSMRDRNRTGIDGRLRLGYELSPALIPFVEVATGRTLYELRRDNNGYARSSQSYAARTGVEFDFGEKLRGEIGAGYEIVDYEDSRLNSLDAFTVDGSVRWSPQRGTDVDLGLRTTVQDATAAGQSGWVEYQATAAVAHEMRDNLVARLTSTTTLRDLQNGRSDETVWVGGAGLAWAVNRYLDVTGNVEYERVTGGGANDSTLRAGIGMTVKR</sequence>
<keyword evidence="4" id="KW-1185">Reference proteome</keyword>
<accession>A0ABT0IMR0</accession>
<evidence type="ECO:0000256" key="2">
    <source>
        <dbReference type="SAM" id="SignalP"/>
    </source>
</evidence>
<evidence type="ECO:0000313" key="3">
    <source>
        <dbReference type="EMBL" id="MCK8779136.1"/>
    </source>
</evidence>
<evidence type="ECO:0000313" key="4">
    <source>
        <dbReference type="Proteomes" id="UP001202827"/>
    </source>
</evidence>
<feature type="compositionally biased region" description="Low complexity" evidence="1">
    <location>
        <begin position="47"/>
        <end position="61"/>
    </location>
</feature>